<evidence type="ECO:0000256" key="7">
    <source>
        <dbReference type="ARBA" id="ARBA00022692"/>
    </source>
</evidence>
<evidence type="ECO:0000256" key="6">
    <source>
        <dbReference type="ARBA" id="ARBA00022679"/>
    </source>
</evidence>
<keyword evidence="11 14" id="KW-1133">Transmembrane helix</keyword>
<evidence type="ECO:0000256" key="9">
    <source>
        <dbReference type="ARBA" id="ARBA00022777"/>
    </source>
</evidence>
<keyword evidence="5" id="KW-0597">Phosphoprotein</keyword>
<gene>
    <name evidence="17" type="ORF">SAMN00777080_3420</name>
</gene>
<dbReference type="InterPro" id="IPR003661">
    <property type="entry name" value="HisK_dim/P_dom"/>
</dbReference>
<dbReference type="STRING" id="758820.SAMN00777080_3420"/>
<dbReference type="SUPFAM" id="SSF47384">
    <property type="entry name" value="Homodimeric domain of signal transducing histidine kinase"/>
    <property type="match status" value="1"/>
</dbReference>
<dbReference type="Pfam" id="PF00672">
    <property type="entry name" value="HAMP"/>
    <property type="match status" value="1"/>
</dbReference>
<dbReference type="InterPro" id="IPR036097">
    <property type="entry name" value="HisK_dim/P_sf"/>
</dbReference>
<dbReference type="OrthoDB" id="9813151at2"/>
<feature type="transmembrane region" description="Helical" evidence="14">
    <location>
        <begin position="6"/>
        <end position="26"/>
    </location>
</feature>
<evidence type="ECO:0000256" key="8">
    <source>
        <dbReference type="ARBA" id="ARBA00022741"/>
    </source>
</evidence>
<reference evidence="18" key="1">
    <citation type="submission" date="2017-04" db="EMBL/GenBank/DDBJ databases">
        <authorList>
            <person name="Varghese N."/>
            <person name="Submissions S."/>
        </authorList>
    </citation>
    <scope>NUCLEOTIDE SEQUENCE [LARGE SCALE GENOMIC DNA]</scope>
    <source>
        <strain evidence="18">DSM 16537</strain>
    </source>
</reference>
<comment type="subcellular location">
    <subcellularLocation>
        <location evidence="2">Cell membrane</location>
        <topology evidence="2">Multi-pass membrane protein</topology>
    </subcellularLocation>
</comment>
<evidence type="ECO:0000256" key="3">
    <source>
        <dbReference type="ARBA" id="ARBA00012438"/>
    </source>
</evidence>
<dbReference type="InterPro" id="IPR004358">
    <property type="entry name" value="Sig_transdc_His_kin-like_C"/>
</dbReference>
<proteinExistence type="predicted"/>
<dbReference type="SMART" id="SM00304">
    <property type="entry name" value="HAMP"/>
    <property type="match status" value="1"/>
</dbReference>
<sequence length="488" mass="54964">MKSLFWRISLVFTLVMMVVGFAYIMITTIASKNYFLETTQKLNATVADYLVKEAPPFKNGEVNEDALGVIMHSMMAVNPSIEVFLLDPEGEILSFVVLDSKVKLKRVDVKPVKEFIESGGSRFILGDDPRSNGYQTIFSATEVIEDGKLLGYVYITLASEKFEEVAAGLLGSYWLKLTLNSFLITMVISLIISLLLTAFLTRNLREIVKTVSKFKDGDLQVRIPEMKTNSELSLLASTFNQMADNILHNMEELKKVDSLRRELIANVSHDLRNPLAVINGYVETMMIKGDQISKSEREQYLKIISDSSDRLTKLVADLFELSKLESGQMHLKLEPFRIQELLFDACLKFELLAKAKKIDLVADISPSLPIVKADLYLLDRVIQNLIDNAVKYAPENGKITLRAFYCNTTYKVCVSIKNTGSGIPQKDLGSLFERYYMVDRDKKGIEGSGLGLAIVKKILEVHDSNIQVFSDSSTFTEFVFELDPMRSN</sequence>
<dbReference type="GO" id="GO:0005886">
    <property type="term" value="C:plasma membrane"/>
    <property type="evidence" value="ECO:0007669"/>
    <property type="project" value="UniProtKB-SubCell"/>
</dbReference>
<evidence type="ECO:0000256" key="11">
    <source>
        <dbReference type="ARBA" id="ARBA00022989"/>
    </source>
</evidence>
<dbReference type="PANTHER" id="PTHR45528:SF1">
    <property type="entry name" value="SENSOR HISTIDINE KINASE CPXA"/>
    <property type="match status" value="1"/>
</dbReference>
<dbReference type="InterPro" id="IPR005467">
    <property type="entry name" value="His_kinase_dom"/>
</dbReference>
<dbReference type="RefSeq" id="WP_084121571.1">
    <property type="nucleotide sequence ID" value="NZ_LT838813.1"/>
</dbReference>
<dbReference type="GO" id="GO:0005524">
    <property type="term" value="F:ATP binding"/>
    <property type="evidence" value="ECO:0007669"/>
    <property type="project" value="UniProtKB-KW"/>
</dbReference>
<evidence type="ECO:0000256" key="4">
    <source>
        <dbReference type="ARBA" id="ARBA00022475"/>
    </source>
</evidence>
<dbReference type="PANTHER" id="PTHR45528">
    <property type="entry name" value="SENSOR HISTIDINE KINASE CPXA"/>
    <property type="match status" value="1"/>
</dbReference>
<keyword evidence="10" id="KW-0067">ATP-binding</keyword>
<dbReference type="InterPro" id="IPR003660">
    <property type="entry name" value="HAMP_dom"/>
</dbReference>
<evidence type="ECO:0000256" key="2">
    <source>
        <dbReference type="ARBA" id="ARBA00004651"/>
    </source>
</evidence>
<dbReference type="SMART" id="SM00388">
    <property type="entry name" value="HisKA"/>
    <property type="match status" value="1"/>
</dbReference>
<dbReference type="CDD" id="cd06225">
    <property type="entry name" value="HAMP"/>
    <property type="match status" value="1"/>
</dbReference>
<protein>
    <recommendedName>
        <fullName evidence="3">histidine kinase</fullName>
        <ecNumber evidence="3">2.7.13.3</ecNumber>
    </recommendedName>
</protein>
<evidence type="ECO:0000256" key="12">
    <source>
        <dbReference type="ARBA" id="ARBA00023012"/>
    </source>
</evidence>
<dbReference type="Gene3D" id="1.10.287.130">
    <property type="match status" value="1"/>
</dbReference>
<accession>A0A1W2H874</accession>
<comment type="catalytic activity">
    <reaction evidence="1">
        <text>ATP + protein L-histidine = ADP + protein N-phospho-L-histidine.</text>
        <dbReference type="EC" id="2.7.13.3"/>
    </reaction>
</comment>
<feature type="domain" description="Histidine kinase" evidence="15">
    <location>
        <begin position="266"/>
        <end position="486"/>
    </location>
</feature>
<dbReference type="Pfam" id="PF02518">
    <property type="entry name" value="HATPase_c"/>
    <property type="match status" value="1"/>
</dbReference>
<evidence type="ECO:0000259" key="15">
    <source>
        <dbReference type="PROSITE" id="PS50109"/>
    </source>
</evidence>
<dbReference type="FunFam" id="1.10.287.130:FF:000008">
    <property type="entry name" value="Two-component sensor histidine kinase"/>
    <property type="match status" value="1"/>
</dbReference>
<keyword evidence="4" id="KW-1003">Cell membrane</keyword>
<evidence type="ECO:0000256" key="1">
    <source>
        <dbReference type="ARBA" id="ARBA00000085"/>
    </source>
</evidence>
<dbReference type="Gene3D" id="3.30.565.10">
    <property type="entry name" value="Histidine kinase-like ATPase, C-terminal domain"/>
    <property type="match status" value="1"/>
</dbReference>
<dbReference type="EMBL" id="LT838813">
    <property type="protein sequence ID" value="SMD44786.1"/>
    <property type="molecule type" value="Genomic_DNA"/>
</dbReference>
<dbReference type="PROSITE" id="PS50885">
    <property type="entry name" value="HAMP"/>
    <property type="match status" value="1"/>
</dbReference>
<keyword evidence="18" id="KW-1185">Reference proteome</keyword>
<dbReference type="Gene3D" id="6.10.340.10">
    <property type="match status" value="1"/>
</dbReference>
<dbReference type="Proteomes" id="UP000192333">
    <property type="component" value="Chromosome I"/>
</dbReference>
<feature type="domain" description="HAMP" evidence="16">
    <location>
        <begin position="198"/>
        <end position="251"/>
    </location>
</feature>
<keyword evidence="6" id="KW-0808">Transferase</keyword>
<evidence type="ECO:0000256" key="14">
    <source>
        <dbReference type="SAM" id="Phobius"/>
    </source>
</evidence>
<evidence type="ECO:0000256" key="10">
    <source>
        <dbReference type="ARBA" id="ARBA00022840"/>
    </source>
</evidence>
<evidence type="ECO:0000256" key="5">
    <source>
        <dbReference type="ARBA" id="ARBA00022553"/>
    </source>
</evidence>
<dbReference type="Pfam" id="PF00512">
    <property type="entry name" value="HisKA"/>
    <property type="match status" value="1"/>
</dbReference>
<dbReference type="AlphaFoldDB" id="A0A1W2H874"/>
<name>A0A1W2H874_9BACT</name>
<dbReference type="PRINTS" id="PR00344">
    <property type="entry name" value="BCTRLSENSOR"/>
</dbReference>
<dbReference type="SUPFAM" id="SSF158472">
    <property type="entry name" value="HAMP domain-like"/>
    <property type="match status" value="1"/>
</dbReference>
<dbReference type="InterPro" id="IPR036890">
    <property type="entry name" value="HATPase_C_sf"/>
</dbReference>
<feature type="transmembrane region" description="Helical" evidence="14">
    <location>
        <begin position="179"/>
        <end position="200"/>
    </location>
</feature>
<evidence type="ECO:0000313" key="17">
    <source>
        <dbReference type="EMBL" id="SMD44786.1"/>
    </source>
</evidence>
<dbReference type="EC" id="2.7.13.3" evidence="3"/>
<evidence type="ECO:0000256" key="13">
    <source>
        <dbReference type="ARBA" id="ARBA00023136"/>
    </source>
</evidence>
<dbReference type="PROSITE" id="PS50109">
    <property type="entry name" value="HIS_KIN"/>
    <property type="match status" value="1"/>
</dbReference>
<keyword evidence="7 14" id="KW-0812">Transmembrane</keyword>
<dbReference type="InterPro" id="IPR050398">
    <property type="entry name" value="HssS/ArlS-like"/>
</dbReference>
<evidence type="ECO:0000259" key="16">
    <source>
        <dbReference type="PROSITE" id="PS50885"/>
    </source>
</evidence>
<dbReference type="SMART" id="SM00387">
    <property type="entry name" value="HATPase_c"/>
    <property type="match status" value="1"/>
</dbReference>
<keyword evidence="8" id="KW-0547">Nucleotide-binding</keyword>
<dbReference type="CDD" id="cd00075">
    <property type="entry name" value="HATPase"/>
    <property type="match status" value="1"/>
</dbReference>
<keyword evidence="9" id="KW-0418">Kinase</keyword>
<keyword evidence="12" id="KW-0902">Two-component regulatory system</keyword>
<dbReference type="InterPro" id="IPR003594">
    <property type="entry name" value="HATPase_dom"/>
</dbReference>
<dbReference type="SUPFAM" id="SSF55874">
    <property type="entry name" value="ATPase domain of HSP90 chaperone/DNA topoisomerase II/histidine kinase"/>
    <property type="match status" value="1"/>
</dbReference>
<keyword evidence="13 14" id="KW-0472">Membrane</keyword>
<dbReference type="GO" id="GO:0000155">
    <property type="term" value="F:phosphorelay sensor kinase activity"/>
    <property type="evidence" value="ECO:0007669"/>
    <property type="project" value="InterPro"/>
</dbReference>
<evidence type="ECO:0000313" key="18">
    <source>
        <dbReference type="Proteomes" id="UP000192333"/>
    </source>
</evidence>
<dbReference type="CDD" id="cd00082">
    <property type="entry name" value="HisKA"/>
    <property type="match status" value="1"/>
</dbReference>
<organism evidence="17 18">
    <name type="scientific">Aquiflexum balticum DSM 16537</name>
    <dbReference type="NCBI Taxonomy" id="758820"/>
    <lineage>
        <taxon>Bacteria</taxon>
        <taxon>Pseudomonadati</taxon>
        <taxon>Bacteroidota</taxon>
        <taxon>Cytophagia</taxon>
        <taxon>Cytophagales</taxon>
        <taxon>Cyclobacteriaceae</taxon>
        <taxon>Aquiflexum</taxon>
    </lineage>
</organism>